<comment type="similarity">
    <text evidence="3">Belongs to the FIS1 family.</text>
</comment>
<dbReference type="InterPro" id="IPR016543">
    <property type="entry name" value="Fis1"/>
</dbReference>
<keyword evidence="9" id="KW-0496">Mitochondrion</keyword>
<dbReference type="InterPro" id="IPR033745">
    <property type="entry name" value="Fis1_cytosol"/>
</dbReference>
<dbReference type="GO" id="GO:0005741">
    <property type="term" value="C:mitochondrial outer membrane"/>
    <property type="evidence" value="ECO:0007669"/>
    <property type="project" value="UniProtKB-SubCell"/>
</dbReference>
<keyword evidence="10 15" id="KW-0472">Membrane</keyword>
<dbReference type="Pfam" id="PF14853">
    <property type="entry name" value="Fis1_TPR_C"/>
    <property type="match status" value="1"/>
</dbReference>
<dbReference type="PANTHER" id="PTHR13247:SF0">
    <property type="entry name" value="MITOCHONDRIAL FISSION 1 PROTEIN"/>
    <property type="match status" value="1"/>
</dbReference>
<proteinExistence type="inferred from homology"/>
<dbReference type="InterPro" id="IPR028058">
    <property type="entry name" value="Fis1_TPR_N"/>
</dbReference>
<dbReference type="AlphaFoldDB" id="A0A7J7YWK7"/>
<dbReference type="CDD" id="cd12212">
    <property type="entry name" value="Fis1"/>
    <property type="match status" value="1"/>
</dbReference>
<dbReference type="GO" id="GO:0005778">
    <property type="term" value="C:peroxisomal membrane"/>
    <property type="evidence" value="ECO:0007669"/>
    <property type="project" value="UniProtKB-SubCell"/>
</dbReference>
<keyword evidence="7" id="KW-1000">Mitochondrion outer membrane</keyword>
<evidence type="ECO:0000256" key="5">
    <source>
        <dbReference type="ARBA" id="ARBA00022692"/>
    </source>
</evidence>
<comment type="function">
    <text evidence="12">Involved in the fragmentation of the mitochondrial network and its perinuclear clustering. Plays a minor role in the recruitment and association of the fission mediator dynamin-related protein 1 (DNM1L) to the mitochondrial surface and mitochondrial fission. May not be essential for the assembly of functional fission complexes and the subsequent membrane scission event. Also mediates peroxisomal fission. May act when the products of fission are directed toward mitochondrial homeostasis, mitophagy, or apoptosis. Can induce cytochrome c release from the mitochondrion to the cytosol, ultimately leading to apoptosis.</text>
</comment>
<dbReference type="GO" id="GO:0000266">
    <property type="term" value="P:mitochondrial fission"/>
    <property type="evidence" value="ECO:0007669"/>
    <property type="project" value="InterPro"/>
</dbReference>
<evidence type="ECO:0000256" key="13">
    <source>
        <dbReference type="ARBA" id="ARBA00064597"/>
    </source>
</evidence>
<name>A0A7J7YWK7_PIPKU</name>
<evidence type="ECO:0000256" key="7">
    <source>
        <dbReference type="ARBA" id="ARBA00022787"/>
    </source>
</evidence>
<comment type="subcellular location">
    <subcellularLocation>
        <location evidence="2">Mitochondrion outer membrane</location>
        <topology evidence="2">Single-pass membrane protein</topology>
    </subcellularLocation>
    <subcellularLocation>
        <location evidence="1">Peroxisome membrane</location>
        <topology evidence="1">Single-pass membrane protein</topology>
    </subcellularLocation>
</comment>
<evidence type="ECO:0000256" key="15">
    <source>
        <dbReference type="SAM" id="Phobius"/>
    </source>
</evidence>
<evidence type="ECO:0000256" key="3">
    <source>
        <dbReference type="ARBA" id="ARBA00008937"/>
    </source>
</evidence>
<comment type="subunit">
    <text evidence="13">Interacts with DNM1L/DLP1 through the TPR region; may form part of a larger protein complex at the endoplasmic reticulum-mitochondrial interface during mitochondrial fission. Interacts with MARCHF5. Interacts with MIEF1. Interacts with PEX11A, PEX11B and PEX11G.</text>
</comment>
<evidence type="ECO:0000256" key="1">
    <source>
        <dbReference type="ARBA" id="ARBA00004549"/>
    </source>
</evidence>
<dbReference type="GO" id="GO:0016559">
    <property type="term" value="P:peroxisome fission"/>
    <property type="evidence" value="ECO:0007669"/>
    <property type="project" value="TreeGrafter"/>
</dbReference>
<accession>A0A7J7YWK7</accession>
<reference evidence="16 17" key="1">
    <citation type="journal article" date="2020" name="Nature">
        <title>Six reference-quality genomes reveal evolution of bat adaptations.</title>
        <authorList>
            <person name="Jebb D."/>
            <person name="Huang Z."/>
            <person name="Pippel M."/>
            <person name="Hughes G.M."/>
            <person name="Lavrichenko K."/>
            <person name="Devanna P."/>
            <person name="Winkler S."/>
            <person name="Jermiin L.S."/>
            <person name="Skirmuntt E.C."/>
            <person name="Katzourakis A."/>
            <person name="Burkitt-Gray L."/>
            <person name="Ray D.A."/>
            <person name="Sullivan K.A.M."/>
            <person name="Roscito J.G."/>
            <person name="Kirilenko B.M."/>
            <person name="Davalos L.M."/>
            <person name="Corthals A.P."/>
            <person name="Power M.L."/>
            <person name="Jones G."/>
            <person name="Ransome R.D."/>
            <person name="Dechmann D.K.N."/>
            <person name="Locatelli A.G."/>
            <person name="Puechmaille S.J."/>
            <person name="Fedrigo O."/>
            <person name="Jarvis E.D."/>
            <person name="Hiller M."/>
            <person name="Vernes S.C."/>
            <person name="Myers E.W."/>
            <person name="Teeling E.C."/>
        </authorList>
    </citation>
    <scope>NUCLEOTIDE SEQUENCE [LARGE SCALE GENOMIC DNA]</scope>
    <source>
        <strain evidence="16">MPipKuh1</strain>
        <tissue evidence="16">Flight muscle</tissue>
    </source>
</reference>
<dbReference type="FunFam" id="1.25.40.10:FF:000147">
    <property type="entry name" value="Mitochondrial fission 1 protein"/>
    <property type="match status" value="1"/>
</dbReference>
<keyword evidence="5 15" id="KW-0812">Transmembrane</keyword>
<evidence type="ECO:0000256" key="2">
    <source>
        <dbReference type="ARBA" id="ARBA00004572"/>
    </source>
</evidence>
<sequence>MEIPGWRTFGWKKSGMKTSPCTGRVGAWRGRWRADGSGKWRRLIPEDWKNTKSEILFGYFFHCCSERVGGMERKRKINIDMGGKHRLIASRTPGSPTWPDVEPAIQKFEKKFQSEKAAGSVSKSTQFEYAWCLVRSKYNDDIRKGIALLEELLLKGSKEEQRDYVFYLAVGNYRLKEYEKALKYVRGLLQTEPQNNQAKELERLIDKAMKKDGLVGMAIVGGMALGVAGLAGLIGFAVSKSKS</sequence>
<evidence type="ECO:0000256" key="14">
    <source>
        <dbReference type="ARBA" id="ARBA00078586"/>
    </source>
</evidence>
<evidence type="ECO:0000256" key="6">
    <source>
        <dbReference type="ARBA" id="ARBA00022703"/>
    </source>
</evidence>
<dbReference type="InterPro" id="IPR028061">
    <property type="entry name" value="Fis1_TPR_C"/>
</dbReference>
<dbReference type="Gene3D" id="1.25.40.10">
    <property type="entry name" value="Tetratricopeptide repeat domain"/>
    <property type="match status" value="1"/>
</dbReference>
<keyword evidence="17" id="KW-1185">Reference proteome</keyword>
<dbReference type="Pfam" id="PF14852">
    <property type="entry name" value="Fis1_TPR_N"/>
    <property type="match status" value="1"/>
</dbReference>
<dbReference type="GO" id="GO:0043653">
    <property type="term" value="P:mitochondrial fragmentation involved in apoptotic process"/>
    <property type="evidence" value="ECO:0007669"/>
    <property type="project" value="TreeGrafter"/>
</dbReference>
<dbReference type="EMBL" id="JACAGB010000004">
    <property type="protein sequence ID" value="KAF6366208.1"/>
    <property type="molecule type" value="Genomic_DNA"/>
</dbReference>
<evidence type="ECO:0000256" key="10">
    <source>
        <dbReference type="ARBA" id="ARBA00023136"/>
    </source>
</evidence>
<protein>
    <recommendedName>
        <fullName evidence="4">Mitochondrial fission 1 protein</fullName>
    </recommendedName>
    <alternativeName>
        <fullName evidence="14">FIS1 homolog</fullName>
    </alternativeName>
</protein>
<evidence type="ECO:0000256" key="9">
    <source>
        <dbReference type="ARBA" id="ARBA00023128"/>
    </source>
</evidence>
<evidence type="ECO:0000313" key="16">
    <source>
        <dbReference type="EMBL" id="KAF6366208.1"/>
    </source>
</evidence>
<evidence type="ECO:0000256" key="4">
    <source>
        <dbReference type="ARBA" id="ARBA00014314"/>
    </source>
</evidence>
<keyword evidence="8 15" id="KW-1133">Transmembrane helix</keyword>
<comment type="caution">
    <text evidence="16">The sequence shown here is derived from an EMBL/GenBank/DDBJ whole genome shotgun (WGS) entry which is preliminary data.</text>
</comment>
<gene>
    <name evidence="16" type="ORF">mPipKuh1_005098</name>
</gene>
<dbReference type="Proteomes" id="UP000558488">
    <property type="component" value="Unassembled WGS sequence"/>
</dbReference>
<evidence type="ECO:0000256" key="11">
    <source>
        <dbReference type="ARBA" id="ARBA00023140"/>
    </source>
</evidence>
<dbReference type="InterPro" id="IPR011990">
    <property type="entry name" value="TPR-like_helical_dom_sf"/>
</dbReference>
<keyword evidence="6" id="KW-0053">Apoptosis</keyword>
<feature type="transmembrane region" description="Helical" evidence="15">
    <location>
        <begin position="213"/>
        <end position="238"/>
    </location>
</feature>
<organism evidence="16 17">
    <name type="scientific">Pipistrellus kuhlii</name>
    <name type="common">Kuhl's pipistrelle</name>
    <dbReference type="NCBI Taxonomy" id="59472"/>
    <lineage>
        <taxon>Eukaryota</taxon>
        <taxon>Metazoa</taxon>
        <taxon>Chordata</taxon>
        <taxon>Craniata</taxon>
        <taxon>Vertebrata</taxon>
        <taxon>Euteleostomi</taxon>
        <taxon>Mammalia</taxon>
        <taxon>Eutheria</taxon>
        <taxon>Laurasiatheria</taxon>
        <taxon>Chiroptera</taxon>
        <taxon>Yangochiroptera</taxon>
        <taxon>Vespertilionidae</taxon>
        <taxon>Pipistrellus</taxon>
    </lineage>
</organism>
<keyword evidence="11" id="KW-0576">Peroxisome</keyword>
<dbReference type="GO" id="GO:0000422">
    <property type="term" value="P:autophagy of mitochondrion"/>
    <property type="evidence" value="ECO:0007669"/>
    <property type="project" value="TreeGrafter"/>
</dbReference>
<evidence type="ECO:0000256" key="12">
    <source>
        <dbReference type="ARBA" id="ARBA00054909"/>
    </source>
</evidence>
<evidence type="ECO:0000313" key="17">
    <source>
        <dbReference type="Proteomes" id="UP000558488"/>
    </source>
</evidence>
<dbReference type="SUPFAM" id="SSF48452">
    <property type="entry name" value="TPR-like"/>
    <property type="match status" value="1"/>
</dbReference>
<evidence type="ECO:0000256" key="8">
    <source>
        <dbReference type="ARBA" id="ARBA00022989"/>
    </source>
</evidence>
<dbReference type="PANTHER" id="PTHR13247">
    <property type="entry name" value="TETRATRICOPEPTIDE REPEAT PROTEIN 11 TPR REPEAT PROTEIN 11"/>
    <property type="match status" value="1"/>
</dbReference>